<keyword evidence="2" id="KW-0812">Transmembrane</keyword>
<feature type="compositionally biased region" description="Acidic residues" evidence="1">
    <location>
        <begin position="55"/>
        <end position="68"/>
    </location>
</feature>
<dbReference type="OrthoDB" id="9801588at2"/>
<feature type="compositionally biased region" description="Basic and acidic residues" evidence="1">
    <location>
        <begin position="69"/>
        <end position="80"/>
    </location>
</feature>
<comment type="caution">
    <text evidence="3">The sequence shown here is derived from an EMBL/GenBank/DDBJ whole genome shotgun (WGS) entry which is preliminary data.</text>
</comment>
<accession>A0A074U6K6</accession>
<dbReference type="AlphaFoldDB" id="A0A074U6K6"/>
<keyword evidence="2" id="KW-1133">Transmembrane helix</keyword>
<keyword evidence="4" id="KW-1185">Reference proteome</keyword>
<dbReference type="STRING" id="1185766.SAMN05216224_101500"/>
<dbReference type="InterPro" id="IPR008621">
    <property type="entry name" value="Cbb3-typ_cyt_oxidase_comp"/>
</dbReference>
<dbReference type="Proteomes" id="UP000027725">
    <property type="component" value="Unassembled WGS sequence"/>
</dbReference>
<evidence type="ECO:0000256" key="2">
    <source>
        <dbReference type="SAM" id="Phobius"/>
    </source>
</evidence>
<dbReference type="EMBL" id="JHEH01000007">
    <property type="protein sequence ID" value="KEP70247.1"/>
    <property type="molecule type" value="Genomic_DNA"/>
</dbReference>
<evidence type="ECO:0000313" key="3">
    <source>
        <dbReference type="EMBL" id="KEP70247.1"/>
    </source>
</evidence>
<gene>
    <name evidence="3" type="ORF">DL1_19210</name>
</gene>
<dbReference type="RefSeq" id="WP_038064768.1">
    <property type="nucleotide sequence ID" value="NZ_FOVB01000001.1"/>
</dbReference>
<dbReference type="eggNOG" id="COG4736">
    <property type="taxonomic scope" value="Bacteria"/>
</dbReference>
<sequence length="80" mass="9462">MDYHIFREFADSWFLIFLFAFFVAIVFWVFRPGARRTYNDTSEIPFRHDTRPLDPSEEPFGDPQSQDESESHVTKGGVEK</sequence>
<protein>
    <submittedName>
        <fullName evidence="3">Cytochrome oxidase</fullName>
    </submittedName>
</protein>
<feature type="region of interest" description="Disordered" evidence="1">
    <location>
        <begin position="39"/>
        <end position="80"/>
    </location>
</feature>
<organism evidence="3 4">
    <name type="scientific">Thioclava dalianensis</name>
    <dbReference type="NCBI Taxonomy" id="1185766"/>
    <lineage>
        <taxon>Bacteria</taxon>
        <taxon>Pseudomonadati</taxon>
        <taxon>Pseudomonadota</taxon>
        <taxon>Alphaproteobacteria</taxon>
        <taxon>Rhodobacterales</taxon>
        <taxon>Paracoccaceae</taxon>
        <taxon>Thioclava</taxon>
    </lineage>
</organism>
<proteinExistence type="predicted"/>
<name>A0A074U6K6_9RHOB</name>
<dbReference type="CDD" id="cd01324">
    <property type="entry name" value="cbb3_Oxidase_CcoQ"/>
    <property type="match status" value="1"/>
</dbReference>
<evidence type="ECO:0000313" key="4">
    <source>
        <dbReference type="Proteomes" id="UP000027725"/>
    </source>
</evidence>
<keyword evidence="2" id="KW-0472">Membrane</keyword>
<dbReference type="Pfam" id="PF05545">
    <property type="entry name" value="FixQ"/>
    <property type="match status" value="1"/>
</dbReference>
<feature type="compositionally biased region" description="Basic and acidic residues" evidence="1">
    <location>
        <begin position="45"/>
        <end position="54"/>
    </location>
</feature>
<feature type="transmembrane region" description="Helical" evidence="2">
    <location>
        <begin position="12"/>
        <end position="30"/>
    </location>
</feature>
<reference evidence="3 4" key="1">
    <citation type="submission" date="2014-03" db="EMBL/GenBank/DDBJ databases">
        <title>The draft genome sequence of Thioclava dalianensis DLFJ1-1.</title>
        <authorList>
            <person name="Lai Q."/>
            <person name="Shao Z."/>
        </authorList>
    </citation>
    <scope>NUCLEOTIDE SEQUENCE [LARGE SCALE GENOMIC DNA]</scope>
    <source>
        <strain evidence="3 4">DLFJ1-1</strain>
    </source>
</reference>
<evidence type="ECO:0000256" key="1">
    <source>
        <dbReference type="SAM" id="MobiDB-lite"/>
    </source>
</evidence>